<keyword evidence="2" id="KW-1185">Reference proteome</keyword>
<dbReference type="RefSeq" id="WP_167232755.1">
    <property type="nucleotide sequence ID" value="NZ_VUYU01000046.1"/>
</dbReference>
<dbReference type="Proteomes" id="UP000785613">
    <property type="component" value="Unassembled WGS sequence"/>
</dbReference>
<comment type="caution">
    <text evidence="1">The sequence shown here is derived from an EMBL/GenBank/DDBJ whole genome shotgun (WGS) entry which is preliminary data.</text>
</comment>
<proteinExistence type="predicted"/>
<name>A0ABX0M814_9BURK</name>
<gene>
    <name evidence="1" type="ORF">F0185_32815</name>
</gene>
<evidence type="ECO:0000313" key="2">
    <source>
        <dbReference type="Proteomes" id="UP000785613"/>
    </source>
</evidence>
<accession>A0ABX0M814</accession>
<reference evidence="1 2" key="1">
    <citation type="submission" date="2019-09" db="EMBL/GenBank/DDBJ databases">
        <title>Taxonomy of Antarctic Massilia spp.: description of Massilia rubra sp. nov., Massilia aquatica sp. nov., Massilia mucilaginosa sp. nov., Massilia frigida sp. nov. isolated from streams, lakes and regoliths.</title>
        <authorList>
            <person name="Holochova P."/>
            <person name="Sedlacek I."/>
            <person name="Kralova S."/>
            <person name="Maslanova I."/>
            <person name="Busse H.-J."/>
            <person name="Stankova E."/>
            <person name="Vrbovska V."/>
            <person name="Kovarovic V."/>
            <person name="Bartak M."/>
            <person name="Svec P."/>
            <person name="Pantucek R."/>
        </authorList>
    </citation>
    <scope>NUCLEOTIDE SEQUENCE [LARGE SCALE GENOMIC DNA]</scope>
    <source>
        <strain evidence="1 2">CCM 8692</strain>
    </source>
</reference>
<dbReference type="EMBL" id="VUYU01000046">
    <property type="protein sequence ID" value="NHZ38331.1"/>
    <property type="molecule type" value="Genomic_DNA"/>
</dbReference>
<protein>
    <submittedName>
        <fullName evidence="1">Uncharacterized protein</fullName>
    </submittedName>
</protein>
<organism evidence="1 2">
    <name type="scientific">Massilia rubra</name>
    <dbReference type="NCBI Taxonomy" id="2607910"/>
    <lineage>
        <taxon>Bacteria</taxon>
        <taxon>Pseudomonadati</taxon>
        <taxon>Pseudomonadota</taxon>
        <taxon>Betaproteobacteria</taxon>
        <taxon>Burkholderiales</taxon>
        <taxon>Oxalobacteraceae</taxon>
        <taxon>Telluria group</taxon>
        <taxon>Massilia</taxon>
    </lineage>
</organism>
<evidence type="ECO:0000313" key="1">
    <source>
        <dbReference type="EMBL" id="NHZ38331.1"/>
    </source>
</evidence>
<sequence>MKILMTQTVQGSLDGETVRELEEGTEYDTVDSPRGLRLAKYHIKQGVAVPAPGRTAPAPASKIAARKK</sequence>